<organism evidence="1 2">
    <name type="scientific">Lysinibacillus capsici</name>
    <dbReference type="NCBI Taxonomy" id="2115968"/>
    <lineage>
        <taxon>Bacteria</taxon>
        <taxon>Bacillati</taxon>
        <taxon>Bacillota</taxon>
        <taxon>Bacilli</taxon>
        <taxon>Bacillales</taxon>
        <taxon>Bacillaceae</taxon>
        <taxon>Lysinibacillus</taxon>
    </lineage>
</organism>
<reference evidence="1 2" key="1">
    <citation type="submission" date="2023-04" db="EMBL/GenBank/DDBJ databases">
        <title>Genomic of Lysinibacillus capsici TSBLM.</title>
        <authorList>
            <person name="Hu X.S."/>
            <person name="Yu C.H."/>
        </authorList>
    </citation>
    <scope>NUCLEOTIDE SEQUENCE [LARGE SCALE GENOMIC DNA]</scope>
    <source>
        <strain evidence="1 2">TSBLM</strain>
    </source>
</reference>
<proteinExistence type="predicted"/>
<evidence type="ECO:0000313" key="2">
    <source>
        <dbReference type="Proteomes" id="UP001244564"/>
    </source>
</evidence>
<sequence>MKKLHSNGHSLIQNENTLSFVSFSEEEDKTYYYQYNGENLKEISKKEYVESKFGDKWDDISSQLEESNYSYIENIAKCWINEEGKRKLISLSEYYINTFGENWEDKYDINIIPHNIFSDVTNFMTCAIRNETICLLWPHNIILHFNEDDKLVQYILLETSDYYDTLYKICSDGQAVWGVSPTLNSVVKYKFPSFEIEKIYRYMPYEELPGKSEGISNEINVIYCENELTGLNYPEYISYIDEKLYICDMENKRIVTFNPNSGKIEQYISLNSKPFEFLKYKNQFVIQTDTGIYLMNKNEKKDFSD</sequence>
<dbReference type="RefSeq" id="WP_139111243.1">
    <property type="nucleotide sequence ID" value="NZ_CP122283.1"/>
</dbReference>
<gene>
    <name evidence="1" type="ORF">QBO96_01685</name>
</gene>
<dbReference type="Proteomes" id="UP001244564">
    <property type="component" value="Chromosome"/>
</dbReference>
<dbReference type="SUPFAM" id="SSF63825">
    <property type="entry name" value="YWTD domain"/>
    <property type="match status" value="1"/>
</dbReference>
<protein>
    <submittedName>
        <fullName evidence="1">Uncharacterized protein</fullName>
    </submittedName>
</protein>
<keyword evidence="2" id="KW-1185">Reference proteome</keyword>
<name>A0ABY8KHM2_9BACI</name>
<dbReference type="EMBL" id="CP122283">
    <property type="protein sequence ID" value="WGF38997.1"/>
    <property type="molecule type" value="Genomic_DNA"/>
</dbReference>
<accession>A0ABY8KHM2</accession>
<evidence type="ECO:0000313" key="1">
    <source>
        <dbReference type="EMBL" id="WGF38997.1"/>
    </source>
</evidence>